<keyword evidence="8 17" id="KW-0378">Hydrolase</keyword>
<comment type="caution">
    <text evidence="17">The sequence shown here is derived from an EMBL/GenBank/DDBJ whole genome shotgun (WGS) entry which is preliminary data.</text>
</comment>
<dbReference type="Gene3D" id="3.20.20.300">
    <property type="entry name" value="Glycoside hydrolase, family 3, N-terminal domain"/>
    <property type="match status" value="1"/>
</dbReference>
<evidence type="ECO:0000256" key="4">
    <source>
        <dbReference type="ARBA" id="ARBA00005336"/>
    </source>
</evidence>
<reference evidence="17" key="1">
    <citation type="journal article" date="2020" name="Stud. Mycol.">
        <title>101 Dothideomycetes genomes: a test case for predicting lifestyles and emergence of pathogens.</title>
        <authorList>
            <person name="Haridas S."/>
            <person name="Albert R."/>
            <person name="Binder M."/>
            <person name="Bloem J."/>
            <person name="Labutti K."/>
            <person name="Salamov A."/>
            <person name="Andreopoulos B."/>
            <person name="Baker S."/>
            <person name="Barry K."/>
            <person name="Bills G."/>
            <person name="Bluhm B."/>
            <person name="Cannon C."/>
            <person name="Castanera R."/>
            <person name="Culley D."/>
            <person name="Daum C."/>
            <person name="Ezra D."/>
            <person name="Gonzalez J."/>
            <person name="Henrissat B."/>
            <person name="Kuo A."/>
            <person name="Liang C."/>
            <person name="Lipzen A."/>
            <person name="Lutzoni F."/>
            <person name="Magnuson J."/>
            <person name="Mondo S."/>
            <person name="Nolan M."/>
            <person name="Ohm R."/>
            <person name="Pangilinan J."/>
            <person name="Park H.-J."/>
            <person name="Ramirez L."/>
            <person name="Alfaro M."/>
            <person name="Sun H."/>
            <person name="Tritt A."/>
            <person name="Yoshinaga Y."/>
            <person name="Zwiers L.-H."/>
            <person name="Turgeon B."/>
            <person name="Goodwin S."/>
            <person name="Spatafora J."/>
            <person name="Crous P."/>
            <person name="Grigoriev I."/>
        </authorList>
    </citation>
    <scope>NUCLEOTIDE SEQUENCE</scope>
    <source>
        <strain evidence="17">CBS 121410</strain>
    </source>
</reference>
<feature type="signal peptide" evidence="15">
    <location>
        <begin position="1"/>
        <end position="19"/>
    </location>
</feature>
<dbReference type="Proteomes" id="UP000799776">
    <property type="component" value="Unassembled WGS sequence"/>
</dbReference>
<keyword evidence="10" id="KW-0325">Glycoprotein</keyword>
<evidence type="ECO:0000256" key="13">
    <source>
        <dbReference type="ARBA" id="ARBA00023326"/>
    </source>
</evidence>
<gene>
    <name evidence="17" type="ORF">K490DRAFT_65271</name>
</gene>
<keyword evidence="7 15" id="KW-0732">Signal</keyword>
<dbReference type="EMBL" id="ML978718">
    <property type="protein sequence ID" value="KAF2087992.1"/>
    <property type="molecule type" value="Genomic_DNA"/>
</dbReference>
<keyword evidence="18" id="KW-1185">Reference proteome</keyword>
<dbReference type="GO" id="GO:0005576">
    <property type="term" value="C:extracellular region"/>
    <property type="evidence" value="ECO:0007669"/>
    <property type="project" value="UniProtKB-SubCell"/>
</dbReference>
<dbReference type="InterPro" id="IPR017853">
    <property type="entry name" value="GH"/>
</dbReference>
<evidence type="ECO:0000256" key="15">
    <source>
        <dbReference type="SAM" id="SignalP"/>
    </source>
</evidence>
<dbReference type="InterPro" id="IPR026891">
    <property type="entry name" value="Fn3-like"/>
</dbReference>
<dbReference type="FunFam" id="2.60.40.10:FF:000757">
    <property type="entry name" value="Beta-glucosidase G"/>
    <property type="match status" value="1"/>
</dbReference>
<dbReference type="InterPro" id="IPR036962">
    <property type="entry name" value="Glyco_hydro_3_N_sf"/>
</dbReference>
<comment type="subcellular location">
    <subcellularLocation>
        <location evidence="2">Secreted</location>
    </subcellularLocation>
</comment>
<evidence type="ECO:0000256" key="9">
    <source>
        <dbReference type="ARBA" id="ARBA00023001"/>
    </source>
</evidence>
<comment type="catalytic activity">
    <reaction evidence="1">
        <text>Hydrolysis of terminal, non-reducing beta-D-glucosyl residues with release of beta-D-glucose.</text>
        <dbReference type="EC" id="3.2.1.21"/>
    </reaction>
</comment>
<feature type="compositionally biased region" description="Gly residues" evidence="14">
    <location>
        <begin position="451"/>
        <end position="467"/>
    </location>
</feature>
<dbReference type="PANTHER" id="PTHR42715">
    <property type="entry name" value="BETA-GLUCOSIDASE"/>
    <property type="match status" value="1"/>
</dbReference>
<dbReference type="AlphaFoldDB" id="A0A9P4LXB4"/>
<dbReference type="Pfam" id="PF14310">
    <property type="entry name" value="Fn3-like"/>
    <property type="match status" value="1"/>
</dbReference>
<dbReference type="InterPro" id="IPR050288">
    <property type="entry name" value="Cellulose_deg_GH3"/>
</dbReference>
<feature type="domain" description="Fibronectin type III-like" evidence="16">
    <location>
        <begin position="712"/>
        <end position="781"/>
    </location>
</feature>
<evidence type="ECO:0000256" key="12">
    <source>
        <dbReference type="ARBA" id="ARBA00023295"/>
    </source>
</evidence>
<evidence type="ECO:0000256" key="6">
    <source>
        <dbReference type="ARBA" id="ARBA00022525"/>
    </source>
</evidence>
<dbReference type="OrthoDB" id="416222at2759"/>
<proteinExistence type="inferred from homology"/>
<dbReference type="GO" id="GO:0030245">
    <property type="term" value="P:cellulose catabolic process"/>
    <property type="evidence" value="ECO:0007669"/>
    <property type="project" value="UniProtKB-KW"/>
</dbReference>
<organism evidence="17 18">
    <name type="scientific">Saccharata proteae CBS 121410</name>
    <dbReference type="NCBI Taxonomy" id="1314787"/>
    <lineage>
        <taxon>Eukaryota</taxon>
        <taxon>Fungi</taxon>
        <taxon>Dikarya</taxon>
        <taxon>Ascomycota</taxon>
        <taxon>Pezizomycotina</taxon>
        <taxon>Dothideomycetes</taxon>
        <taxon>Dothideomycetes incertae sedis</taxon>
        <taxon>Botryosphaeriales</taxon>
        <taxon>Saccharataceae</taxon>
        <taxon>Saccharata</taxon>
    </lineage>
</organism>
<evidence type="ECO:0000256" key="1">
    <source>
        <dbReference type="ARBA" id="ARBA00000448"/>
    </source>
</evidence>
<evidence type="ECO:0000259" key="16">
    <source>
        <dbReference type="SMART" id="SM01217"/>
    </source>
</evidence>
<comment type="similarity">
    <text evidence="4">Belongs to the glycosyl hydrolase 3 family.</text>
</comment>
<keyword evidence="11" id="KW-0119">Carbohydrate metabolism</keyword>
<evidence type="ECO:0000313" key="17">
    <source>
        <dbReference type="EMBL" id="KAF2087992.1"/>
    </source>
</evidence>
<keyword evidence="12" id="KW-0326">Glycosidase</keyword>
<dbReference type="Pfam" id="PF00933">
    <property type="entry name" value="Glyco_hydro_3"/>
    <property type="match status" value="1"/>
</dbReference>
<evidence type="ECO:0000256" key="14">
    <source>
        <dbReference type="SAM" id="MobiDB-lite"/>
    </source>
</evidence>
<dbReference type="EC" id="3.2.1.21" evidence="5"/>
<evidence type="ECO:0000256" key="7">
    <source>
        <dbReference type="ARBA" id="ARBA00022729"/>
    </source>
</evidence>
<keyword evidence="9" id="KW-0136">Cellulose degradation</keyword>
<dbReference type="SUPFAM" id="SSF52279">
    <property type="entry name" value="Beta-D-glucan exohydrolase, C-terminal domain"/>
    <property type="match status" value="1"/>
</dbReference>
<accession>A0A9P4LXB4</accession>
<sequence>MKASTAFALASSLSAGARAASNASSPYLLSSGNVQLGEWSAAYQQAKTFVAGLTNDQKVSIITGSSLTGNVTWDAYSMVDGPSGVQNSYFISGFGAAAALAMTWDSEHFYNMAKAVGDETYGLGYALLEGPTAEPLGRTAWGGRLEETFSPDPYLNGITFSRMTEGINAAGVISSGKHYLLNEQETNRSGSISSSTSSVYSSNADDKTLHETYLWPFYDAVKAGLGSVMCAMTKVNGTLSCENSILLNKALKEEMGFPAFTYPDVNGQSTSYGSANSGLDYGGSHYWSDDIISAGINNGSLTQARLDDMAIRNVIPYYKSGQNNGELPSRASFTENRNVRANHTKIIREIGADSMVLLKNTNNALPLQSPGVISVFGAHAGPVMGGPNMQFSVQGSGPTYQGHLAGGSGSGQASFPYVITPQAALTNKVAEDGSMIFWILNDTYTATSSGGMGGGGGMPGGHGGFPGGSSNSSSGGGGFGGGMGGGGGGGGADLGSLETGTSVTPSITSYAEVADVCLVFLNALAGEGADRTELTNADQDTLVNTVASECNNTIVVINTPGARLVDQWIENENVTGLLYGSYLGQESGNSIVDVLYGSVNPGAKLTYTIAKNESDYNVGICYTAECDFTEGNYIDYRYFDAYNVTPRYEFGYGLSYTIFSYSDFSVQRADNGALDSKYPTGGLAVGGKEDLWDEVITASVTVANTGSVEGAEIAQLYVEYPAAAQQPVRQLRAFDKQTVTAGDSATFSFSVRRRDVSYWDVVAQDWAVAKGTYKFSVGASSRDLKASATVTV</sequence>
<feature type="compositionally biased region" description="Gly residues" evidence="14">
    <location>
        <begin position="474"/>
        <end position="493"/>
    </location>
</feature>
<keyword evidence="13" id="KW-0624">Polysaccharide degradation</keyword>
<name>A0A9P4LXB4_9PEZI</name>
<feature type="region of interest" description="Disordered" evidence="14">
    <location>
        <begin position="451"/>
        <end position="497"/>
    </location>
</feature>
<dbReference type="InterPro" id="IPR013783">
    <property type="entry name" value="Ig-like_fold"/>
</dbReference>
<dbReference type="Gene3D" id="2.60.40.10">
    <property type="entry name" value="Immunoglobulins"/>
    <property type="match status" value="1"/>
</dbReference>
<comment type="pathway">
    <text evidence="3">Glycan metabolism; cellulose degradation.</text>
</comment>
<evidence type="ECO:0000256" key="3">
    <source>
        <dbReference type="ARBA" id="ARBA00004987"/>
    </source>
</evidence>
<dbReference type="InterPro" id="IPR036881">
    <property type="entry name" value="Glyco_hydro_3_C_sf"/>
</dbReference>
<dbReference type="PANTHER" id="PTHR42715:SF14">
    <property type="entry name" value="BETA-GLUCOSIDASE D-RELATED"/>
    <property type="match status" value="1"/>
</dbReference>
<evidence type="ECO:0000256" key="11">
    <source>
        <dbReference type="ARBA" id="ARBA00023277"/>
    </source>
</evidence>
<dbReference type="FunFam" id="3.20.20.300:FF:000002">
    <property type="entry name" value="Probable beta-glucosidase"/>
    <property type="match status" value="1"/>
</dbReference>
<dbReference type="GO" id="GO:0008422">
    <property type="term" value="F:beta-glucosidase activity"/>
    <property type="evidence" value="ECO:0007669"/>
    <property type="project" value="UniProtKB-EC"/>
</dbReference>
<protein>
    <recommendedName>
        <fullName evidence="5">beta-glucosidase</fullName>
        <ecNumber evidence="5">3.2.1.21</ecNumber>
    </recommendedName>
</protein>
<evidence type="ECO:0000256" key="2">
    <source>
        <dbReference type="ARBA" id="ARBA00004613"/>
    </source>
</evidence>
<dbReference type="Pfam" id="PF01915">
    <property type="entry name" value="Glyco_hydro_3_C"/>
    <property type="match status" value="1"/>
</dbReference>
<dbReference type="InterPro" id="IPR002772">
    <property type="entry name" value="Glyco_hydro_3_C"/>
</dbReference>
<evidence type="ECO:0000313" key="18">
    <source>
        <dbReference type="Proteomes" id="UP000799776"/>
    </source>
</evidence>
<dbReference type="PRINTS" id="PR00133">
    <property type="entry name" value="GLHYDRLASE3"/>
</dbReference>
<dbReference type="InterPro" id="IPR001764">
    <property type="entry name" value="Glyco_hydro_3_N"/>
</dbReference>
<dbReference type="SMART" id="SM01217">
    <property type="entry name" value="Fn3_like"/>
    <property type="match status" value="1"/>
</dbReference>
<evidence type="ECO:0000256" key="8">
    <source>
        <dbReference type="ARBA" id="ARBA00022801"/>
    </source>
</evidence>
<feature type="chain" id="PRO_5040420941" description="beta-glucosidase" evidence="15">
    <location>
        <begin position="20"/>
        <end position="792"/>
    </location>
</feature>
<dbReference type="Gene3D" id="3.40.50.1700">
    <property type="entry name" value="Glycoside hydrolase family 3 C-terminal domain"/>
    <property type="match status" value="1"/>
</dbReference>
<dbReference type="SUPFAM" id="SSF51445">
    <property type="entry name" value="(Trans)glycosidases"/>
    <property type="match status" value="1"/>
</dbReference>
<keyword evidence="6" id="KW-0964">Secreted</keyword>
<evidence type="ECO:0000256" key="5">
    <source>
        <dbReference type="ARBA" id="ARBA00012744"/>
    </source>
</evidence>
<evidence type="ECO:0000256" key="10">
    <source>
        <dbReference type="ARBA" id="ARBA00023180"/>
    </source>
</evidence>